<protein>
    <submittedName>
        <fullName evidence="11">Methyl-accepting chemotaxis protein</fullName>
    </submittedName>
</protein>
<keyword evidence="3 8" id="KW-0812">Transmembrane</keyword>
<dbReference type="GO" id="GO:0005886">
    <property type="term" value="C:plasma membrane"/>
    <property type="evidence" value="ECO:0007669"/>
    <property type="project" value="UniProtKB-SubCell"/>
</dbReference>
<reference evidence="11" key="1">
    <citation type="journal article" date="2015" name="Proc. Natl. Acad. Sci. U.S.A.">
        <title>Networks of energetic and metabolic interactions define dynamics in microbial communities.</title>
        <authorList>
            <person name="Embree M."/>
            <person name="Liu J.K."/>
            <person name="Al-Bassam M.M."/>
            <person name="Zengler K."/>
        </authorList>
    </citation>
    <scope>NUCLEOTIDE SEQUENCE</scope>
</reference>
<dbReference type="SUPFAM" id="SSF103190">
    <property type="entry name" value="Sensory domain-like"/>
    <property type="match status" value="1"/>
</dbReference>
<dbReference type="SMART" id="SM00304">
    <property type="entry name" value="HAMP"/>
    <property type="match status" value="1"/>
</dbReference>
<comment type="subcellular location">
    <subcellularLocation>
        <location evidence="1">Cell membrane</location>
        <topology evidence="1">Multi-pass membrane protein</topology>
    </subcellularLocation>
</comment>
<evidence type="ECO:0000256" key="3">
    <source>
        <dbReference type="ARBA" id="ARBA00022692"/>
    </source>
</evidence>
<comment type="caution">
    <text evidence="11">The sequence shown here is derived from an EMBL/GenBank/DDBJ whole genome shotgun (WGS) entry which is preliminary data.</text>
</comment>
<dbReference type="EMBL" id="LNQE01001907">
    <property type="protein sequence ID" value="KUG02843.1"/>
    <property type="molecule type" value="Genomic_DNA"/>
</dbReference>
<dbReference type="Gene3D" id="6.10.340.10">
    <property type="match status" value="1"/>
</dbReference>
<dbReference type="GO" id="GO:0006935">
    <property type="term" value="P:chemotaxis"/>
    <property type="evidence" value="ECO:0007669"/>
    <property type="project" value="InterPro"/>
</dbReference>
<dbReference type="Gene3D" id="1.10.287.950">
    <property type="entry name" value="Methyl-accepting chemotaxis protein"/>
    <property type="match status" value="1"/>
</dbReference>
<dbReference type="InterPro" id="IPR004089">
    <property type="entry name" value="MCPsignal_dom"/>
</dbReference>
<dbReference type="CDD" id="cd11386">
    <property type="entry name" value="MCP_signal"/>
    <property type="match status" value="1"/>
</dbReference>
<name>A0A0W8E2L3_9ZZZZ</name>
<dbReference type="PRINTS" id="PR00260">
    <property type="entry name" value="CHEMTRNSDUCR"/>
</dbReference>
<dbReference type="Pfam" id="PF00672">
    <property type="entry name" value="HAMP"/>
    <property type="match status" value="1"/>
</dbReference>
<dbReference type="Pfam" id="PF00015">
    <property type="entry name" value="MCPsignal"/>
    <property type="match status" value="1"/>
</dbReference>
<dbReference type="SUPFAM" id="SSF58104">
    <property type="entry name" value="Methyl-accepting chemotaxis protein (MCP) signaling domain"/>
    <property type="match status" value="1"/>
</dbReference>
<feature type="domain" description="HAMP" evidence="10">
    <location>
        <begin position="217"/>
        <end position="265"/>
    </location>
</feature>
<feature type="transmembrane region" description="Helical" evidence="8">
    <location>
        <begin position="193"/>
        <end position="216"/>
    </location>
</feature>
<evidence type="ECO:0000256" key="4">
    <source>
        <dbReference type="ARBA" id="ARBA00022989"/>
    </source>
</evidence>
<keyword evidence="5 8" id="KW-0472">Membrane</keyword>
<comment type="similarity">
    <text evidence="7">Belongs to the methyl-accepting chemotaxis (MCP) protein family.</text>
</comment>
<evidence type="ECO:0000259" key="9">
    <source>
        <dbReference type="PROSITE" id="PS50111"/>
    </source>
</evidence>
<proteinExistence type="inferred from homology"/>
<accession>A0A0W8E2L3</accession>
<organism evidence="11">
    <name type="scientific">hydrocarbon metagenome</name>
    <dbReference type="NCBI Taxonomy" id="938273"/>
    <lineage>
        <taxon>unclassified sequences</taxon>
        <taxon>metagenomes</taxon>
        <taxon>ecological metagenomes</taxon>
    </lineage>
</organism>
<dbReference type="Pfam" id="PF17202">
    <property type="entry name" value="sCache_3_3"/>
    <property type="match status" value="1"/>
</dbReference>
<keyword evidence="4 8" id="KW-1133">Transmembrane helix</keyword>
<dbReference type="PROSITE" id="PS50111">
    <property type="entry name" value="CHEMOTAXIS_TRANSDUC_2"/>
    <property type="match status" value="1"/>
</dbReference>
<dbReference type="GO" id="GO:0007165">
    <property type="term" value="P:signal transduction"/>
    <property type="evidence" value="ECO:0007669"/>
    <property type="project" value="UniProtKB-KW"/>
</dbReference>
<evidence type="ECO:0000256" key="1">
    <source>
        <dbReference type="ARBA" id="ARBA00004651"/>
    </source>
</evidence>
<evidence type="ECO:0000256" key="2">
    <source>
        <dbReference type="ARBA" id="ARBA00022475"/>
    </source>
</evidence>
<dbReference type="PROSITE" id="PS50885">
    <property type="entry name" value="HAMP"/>
    <property type="match status" value="1"/>
</dbReference>
<sequence length="570" mass="61350">MNFIESLLRKISVRVRLILAFTLILASVTGIMGVYATSVMSEKITISAQEKLSSDLNMGRQMLDYYYPGDWHIKNQQLYKGQVMVEENYELIDKIGELTGGDTVTIFKGDTRVATNVMNNNERCIGTQVSDVVAAAVLKKGEKYLGRAEVVGTWNEAAYEPIQNAKGEIIGIWYVGVPATPYDEAVSEFRNTMFVYSGIGILIGFLAAFLIAFTVYTPLRRITEGVEVISQGDLTCKVPVNANDEPGKVADMVNKMVESMSALIGGTRQLSEQVGKASSHITGLIDSSTRMVGDMSLQAEKMNDEAVRQVELAGGSRVILSEMSAAIQQVAANSSDVSNFVADATFKAQEGGEEVEKAIKQMDVISNAVNSTAVIVEGLGTKSQEIGQIVVLITDIANQTNLLALNAAIEAARAGEQGKGFAVVAEEVRKLAEESSQAASRISELIKEMQSGAGNAVQAMQEGTREVSNGINVVAHAGSAFKGIIDAVSTVNMQIQEVSAASEEMAASAQTAFDSVQETARAAEKNSLYAKDITRLTAEQMASIEDMNKSVADLNQMVSEMDKSIRFFKI</sequence>
<evidence type="ECO:0000256" key="6">
    <source>
        <dbReference type="ARBA" id="ARBA00023224"/>
    </source>
</evidence>
<dbReference type="InterPro" id="IPR029151">
    <property type="entry name" value="Sensor-like_sf"/>
</dbReference>
<keyword evidence="2" id="KW-1003">Cell membrane</keyword>
<keyword evidence="6" id="KW-0807">Transducer</keyword>
<gene>
    <name evidence="11" type="ORF">ASZ90_019776</name>
</gene>
<dbReference type="GO" id="GO:0004888">
    <property type="term" value="F:transmembrane signaling receptor activity"/>
    <property type="evidence" value="ECO:0007669"/>
    <property type="project" value="InterPro"/>
</dbReference>
<dbReference type="PANTHER" id="PTHR32089">
    <property type="entry name" value="METHYL-ACCEPTING CHEMOTAXIS PROTEIN MCPB"/>
    <property type="match status" value="1"/>
</dbReference>
<evidence type="ECO:0000313" key="11">
    <source>
        <dbReference type="EMBL" id="KUG02843.1"/>
    </source>
</evidence>
<evidence type="ECO:0000256" key="5">
    <source>
        <dbReference type="ARBA" id="ARBA00023136"/>
    </source>
</evidence>
<dbReference type="SMART" id="SM00283">
    <property type="entry name" value="MA"/>
    <property type="match status" value="1"/>
</dbReference>
<dbReference type="InterPro" id="IPR003660">
    <property type="entry name" value="HAMP_dom"/>
</dbReference>
<evidence type="ECO:0000256" key="8">
    <source>
        <dbReference type="SAM" id="Phobius"/>
    </source>
</evidence>
<dbReference type="AlphaFoldDB" id="A0A0W8E2L3"/>
<dbReference type="PANTHER" id="PTHR32089:SF112">
    <property type="entry name" value="LYSOZYME-LIKE PROTEIN-RELATED"/>
    <property type="match status" value="1"/>
</dbReference>
<dbReference type="InterPro" id="IPR004090">
    <property type="entry name" value="Chemotax_Me-accpt_rcpt"/>
</dbReference>
<dbReference type="InterPro" id="IPR033463">
    <property type="entry name" value="sCache_3"/>
</dbReference>
<dbReference type="CDD" id="cd06225">
    <property type="entry name" value="HAMP"/>
    <property type="match status" value="1"/>
</dbReference>
<feature type="domain" description="Methyl-accepting transducer" evidence="9">
    <location>
        <begin position="284"/>
        <end position="520"/>
    </location>
</feature>
<evidence type="ECO:0000256" key="7">
    <source>
        <dbReference type="ARBA" id="ARBA00029447"/>
    </source>
</evidence>
<evidence type="ECO:0000259" key="10">
    <source>
        <dbReference type="PROSITE" id="PS50885"/>
    </source>
</evidence>